<evidence type="ECO:0000256" key="2">
    <source>
        <dbReference type="ARBA" id="ARBA00022723"/>
    </source>
</evidence>
<dbReference type="PROSITE" id="PS50048">
    <property type="entry name" value="ZN2_CY6_FUNGAL_2"/>
    <property type="match status" value="1"/>
</dbReference>
<dbReference type="InterPro" id="IPR036864">
    <property type="entry name" value="Zn2-C6_fun-type_DNA-bd_sf"/>
</dbReference>
<dbReference type="GO" id="GO:0008270">
    <property type="term" value="F:zinc ion binding"/>
    <property type="evidence" value="ECO:0007669"/>
    <property type="project" value="InterPro"/>
</dbReference>
<evidence type="ECO:0000256" key="1">
    <source>
        <dbReference type="ARBA" id="ARBA00004123"/>
    </source>
</evidence>
<evidence type="ECO:0000259" key="8">
    <source>
        <dbReference type="PROSITE" id="PS50048"/>
    </source>
</evidence>
<dbReference type="PROSITE" id="PS00463">
    <property type="entry name" value="ZN2_CY6_FUNGAL_1"/>
    <property type="match status" value="1"/>
</dbReference>
<evidence type="ECO:0000256" key="3">
    <source>
        <dbReference type="ARBA" id="ARBA00023015"/>
    </source>
</evidence>
<keyword evidence="10" id="KW-1185">Reference proteome</keyword>
<evidence type="ECO:0000256" key="5">
    <source>
        <dbReference type="ARBA" id="ARBA00023163"/>
    </source>
</evidence>
<feature type="domain" description="Zn(2)-C6 fungal-type" evidence="8">
    <location>
        <begin position="13"/>
        <end position="43"/>
    </location>
</feature>
<evidence type="ECO:0000256" key="4">
    <source>
        <dbReference type="ARBA" id="ARBA00023125"/>
    </source>
</evidence>
<dbReference type="SUPFAM" id="SSF57701">
    <property type="entry name" value="Zn2/Cys6 DNA-binding domain"/>
    <property type="match status" value="1"/>
</dbReference>
<dbReference type="GO" id="GO:0006351">
    <property type="term" value="P:DNA-templated transcription"/>
    <property type="evidence" value="ECO:0007669"/>
    <property type="project" value="InterPro"/>
</dbReference>
<comment type="caution">
    <text evidence="9">The sequence shown here is derived from an EMBL/GenBank/DDBJ whole genome shotgun (WGS) entry which is preliminary data.</text>
</comment>
<keyword evidence="4" id="KW-0238">DNA-binding</keyword>
<dbReference type="AlphaFoldDB" id="A0AAD6CIB8"/>
<dbReference type="PANTHER" id="PTHR47338">
    <property type="entry name" value="ZN(II)2CYS6 TRANSCRIPTION FACTOR (EUROFUNG)-RELATED"/>
    <property type="match status" value="1"/>
</dbReference>
<dbReference type="PANTHER" id="PTHR47338:SF20">
    <property type="entry name" value="ZN(II)2CYS6 TRANSCRIPTION FACTOR (EUROFUNG)"/>
    <property type="match status" value="1"/>
</dbReference>
<dbReference type="GO" id="GO:0000981">
    <property type="term" value="F:DNA-binding transcription factor activity, RNA polymerase II-specific"/>
    <property type="evidence" value="ECO:0007669"/>
    <property type="project" value="InterPro"/>
</dbReference>
<keyword evidence="3" id="KW-0805">Transcription regulation</keyword>
<dbReference type="GO" id="GO:0005634">
    <property type="term" value="C:nucleus"/>
    <property type="evidence" value="ECO:0007669"/>
    <property type="project" value="UniProtKB-SubCell"/>
</dbReference>
<dbReference type="InterPro" id="IPR007219">
    <property type="entry name" value="XnlR_reg_dom"/>
</dbReference>
<dbReference type="Pfam" id="PF00172">
    <property type="entry name" value="Zn_clus"/>
    <property type="match status" value="1"/>
</dbReference>
<keyword evidence="6" id="KW-0539">Nucleus</keyword>
<dbReference type="Pfam" id="PF04082">
    <property type="entry name" value="Fungal_trans"/>
    <property type="match status" value="1"/>
</dbReference>
<dbReference type="GO" id="GO:0003677">
    <property type="term" value="F:DNA binding"/>
    <property type="evidence" value="ECO:0007669"/>
    <property type="project" value="UniProtKB-KW"/>
</dbReference>
<evidence type="ECO:0000313" key="9">
    <source>
        <dbReference type="EMBL" id="KAJ5523930.1"/>
    </source>
</evidence>
<comment type="subcellular location">
    <subcellularLocation>
        <location evidence="1">Nucleus</location>
    </subcellularLocation>
</comment>
<feature type="region of interest" description="Disordered" evidence="7">
    <location>
        <begin position="68"/>
        <end position="92"/>
    </location>
</feature>
<keyword evidence="5" id="KW-0804">Transcription</keyword>
<dbReference type="InterPro" id="IPR001138">
    <property type="entry name" value="Zn2Cys6_DnaBD"/>
</dbReference>
<keyword evidence="2" id="KW-0479">Metal-binding</keyword>
<gene>
    <name evidence="9" type="ORF">N7494_010580</name>
</gene>
<evidence type="ECO:0000256" key="6">
    <source>
        <dbReference type="ARBA" id="ARBA00023242"/>
    </source>
</evidence>
<dbReference type="CDD" id="cd00067">
    <property type="entry name" value="GAL4"/>
    <property type="match status" value="1"/>
</dbReference>
<name>A0AAD6CIB8_9EURO</name>
<dbReference type="EMBL" id="JAQIZZ010000008">
    <property type="protein sequence ID" value="KAJ5523930.1"/>
    <property type="molecule type" value="Genomic_DNA"/>
</dbReference>
<sequence length="535" mass="60418">MDENWHAETAARACAWCKKNKRRCDKGLPSCSLCKRMGRECDYSDHLPKDSQARIQELEELVARLMAQSRTPSSTTSYESALTTRTSDDAPSHKSFLRSIFLDADISEFLSAPVITSDAPIPREVSDVLGSRSDIDMMISQYYGNFDAWMPIINRSRLERLLDMASREMRSDLALLLLSMRLIQQVPSYDDAERLPIYLATKRFCFALEMAGTYSLLKLQAGLLIAVYELGHAILPAAYTSVGACARQGISLGIHNKNAPQILKKPRNWLDWEERQRVWWFIIILDRYVTAGGDNRPLCTEDQPNDAFIPADEMAWARGEMVPPERLFLSTPTSVPVSPFARMAQASNLLGRTIRHCNDEKLEAKFVLEDVELLSQTTTSLLLLLTDNSEMTGDFNVAAALCLSSLMKVSDFHSCDSFPEGKQPEGDAIPIYRECTARALTMLRNTACQIVHFVEILEQRFSDCIDSISPLVLHCIYRACAALAWMALEKNDGQYSTGKDICVRMLRRANVRWKAAGTYLEILEALERELEQHIF</sequence>
<evidence type="ECO:0000256" key="7">
    <source>
        <dbReference type="SAM" id="MobiDB-lite"/>
    </source>
</evidence>
<protein>
    <recommendedName>
        <fullName evidence="8">Zn(2)-C6 fungal-type domain-containing protein</fullName>
    </recommendedName>
</protein>
<organism evidence="9 10">
    <name type="scientific">Penicillium frequentans</name>
    <dbReference type="NCBI Taxonomy" id="3151616"/>
    <lineage>
        <taxon>Eukaryota</taxon>
        <taxon>Fungi</taxon>
        <taxon>Dikarya</taxon>
        <taxon>Ascomycota</taxon>
        <taxon>Pezizomycotina</taxon>
        <taxon>Eurotiomycetes</taxon>
        <taxon>Eurotiomycetidae</taxon>
        <taxon>Eurotiales</taxon>
        <taxon>Aspergillaceae</taxon>
        <taxon>Penicillium</taxon>
    </lineage>
</organism>
<proteinExistence type="predicted"/>
<feature type="compositionally biased region" description="Polar residues" evidence="7">
    <location>
        <begin position="68"/>
        <end position="85"/>
    </location>
</feature>
<dbReference type="Gene3D" id="4.10.240.10">
    <property type="entry name" value="Zn(2)-C6 fungal-type DNA-binding domain"/>
    <property type="match status" value="1"/>
</dbReference>
<dbReference type="SMART" id="SM00066">
    <property type="entry name" value="GAL4"/>
    <property type="match status" value="1"/>
</dbReference>
<dbReference type="CDD" id="cd12148">
    <property type="entry name" value="fungal_TF_MHR"/>
    <property type="match status" value="1"/>
</dbReference>
<dbReference type="Proteomes" id="UP001220324">
    <property type="component" value="Unassembled WGS sequence"/>
</dbReference>
<dbReference type="InterPro" id="IPR050815">
    <property type="entry name" value="TF_fung"/>
</dbReference>
<evidence type="ECO:0000313" key="10">
    <source>
        <dbReference type="Proteomes" id="UP001220324"/>
    </source>
</evidence>
<accession>A0AAD6CIB8</accession>
<reference evidence="9 10" key="1">
    <citation type="journal article" date="2023" name="IMA Fungus">
        <title>Comparative genomic study of the Penicillium genus elucidates a diverse pangenome and 15 lateral gene transfer events.</title>
        <authorList>
            <person name="Petersen C."/>
            <person name="Sorensen T."/>
            <person name="Nielsen M.R."/>
            <person name="Sondergaard T.E."/>
            <person name="Sorensen J.L."/>
            <person name="Fitzpatrick D.A."/>
            <person name="Frisvad J.C."/>
            <person name="Nielsen K.L."/>
        </authorList>
    </citation>
    <scope>NUCLEOTIDE SEQUENCE [LARGE SCALE GENOMIC DNA]</scope>
    <source>
        <strain evidence="9 10">IBT 35679</strain>
    </source>
</reference>